<accession>A0AAD5QS43</accession>
<protein>
    <recommendedName>
        <fullName evidence="1">Clp1 P-loop domain-containing protein</fullName>
    </recommendedName>
</protein>
<dbReference type="InterPro" id="IPR027417">
    <property type="entry name" value="P-loop_NTPase"/>
</dbReference>
<gene>
    <name evidence="2" type="ORF">KIN20_018340</name>
</gene>
<dbReference type="EMBL" id="JAHQIW010003648">
    <property type="protein sequence ID" value="KAJ1359574.1"/>
    <property type="molecule type" value="Genomic_DNA"/>
</dbReference>
<reference evidence="2" key="1">
    <citation type="submission" date="2021-06" db="EMBL/GenBank/DDBJ databases">
        <title>Parelaphostrongylus tenuis whole genome reference sequence.</title>
        <authorList>
            <person name="Garwood T.J."/>
            <person name="Larsen P.A."/>
            <person name="Fountain-Jones N.M."/>
            <person name="Garbe J.R."/>
            <person name="Macchietto M.G."/>
            <person name="Kania S.A."/>
            <person name="Gerhold R.W."/>
            <person name="Richards J.E."/>
            <person name="Wolf T.M."/>
        </authorList>
    </citation>
    <scope>NUCLEOTIDE SEQUENCE</scope>
    <source>
        <strain evidence="2">MNPRO001-30</strain>
        <tissue evidence="2">Meninges</tissue>
    </source>
</reference>
<organism evidence="2 3">
    <name type="scientific">Parelaphostrongylus tenuis</name>
    <name type="common">Meningeal worm</name>
    <dbReference type="NCBI Taxonomy" id="148309"/>
    <lineage>
        <taxon>Eukaryota</taxon>
        <taxon>Metazoa</taxon>
        <taxon>Ecdysozoa</taxon>
        <taxon>Nematoda</taxon>
        <taxon>Chromadorea</taxon>
        <taxon>Rhabditida</taxon>
        <taxon>Rhabditina</taxon>
        <taxon>Rhabditomorpha</taxon>
        <taxon>Strongyloidea</taxon>
        <taxon>Metastrongylidae</taxon>
        <taxon>Parelaphostrongylus</taxon>
    </lineage>
</organism>
<dbReference type="AlphaFoldDB" id="A0AAD5QS43"/>
<dbReference type="Pfam" id="PF16575">
    <property type="entry name" value="CLP1_P"/>
    <property type="match status" value="1"/>
</dbReference>
<dbReference type="InterPro" id="IPR032319">
    <property type="entry name" value="CLP1_P"/>
</dbReference>
<name>A0AAD5QS43_PARTN</name>
<proteinExistence type="predicted"/>
<dbReference type="Gene3D" id="3.40.50.300">
    <property type="entry name" value="P-loop containing nucleotide triphosphate hydrolases"/>
    <property type="match status" value="1"/>
</dbReference>
<evidence type="ECO:0000259" key="1">
    <source>
        <dbReference type="Pfam" id="PF16575"/>
    </source>
</evidence>
<evidence type="ECO:0000313" key="2">
    <source>
        <dbReference type="EMBL" id="KAJ1359574.1"/>
    </source>
</evidence>
<evidence type="ECO:0000313" key="3">
    <source>
        <dbReference type="Proteomes" id="UP001196413"/>
    </source>
</evidence>
<comment type="caution">
    <text evidence="2">The sequence shown here is derived from an EMBL/GenBank/DDBJ whole genome shotgun (WGS) entry which is preliminary data.</text>
</comment>
<keyword evidence="3" id="KW-1185">Reference proteome</keyword>
<dbReference type="Proteomes" id="UP001196413">
    <property type="component" value="Unassembled WGS sequence"/>
</dbReference>
<sequence length="317" mass="35274">MPLVDSRDVPFEKEREIFDQLLNDFQSKSEPGSLLLVNTLGWVDGLGAELLEHIFDITQPCLALSLSDDCGTFTIPSWVPKILRIYPIPANTLCRLAMSDKRPTRLQASQLRDLRIISYFSSVLPRPVLSSICDATPYCVKFKKLERILGDDSLPLVSIIQEGSPLLKCHGFGLCIAFCPTEHEPFSAAIVIIGASRPYHIDGDVEGSHLTVQYTCSGLSASSFATVPFNRGNPLGGEPAYMENRRRNIYTTRRNVVEITKRIVLYTQLVLSGKPIGLILYATEEMDGLLCPARVIQRSRRRQIFALTRTLSSVDGT</sequence>
<feature type="domain" description="Clp1 P-loop" evidence="1">
    <location>
        <begin position="16"/>
        <end position="121"/>
    </location>
</feature>